<dbReference type="PRINTS" id="PR00834">
    <property type="entry name" value="PROTEASES2C"/>
</dbReference>
<dbReference type="SMART" id="SM00228">
    <property type="entry name" value="PDZ"/>
    <property type="match status" value="1"/>
</dbReference>
<evidence type="ECO:0000313" key="8">
    <source>
        <dbReference type="EMBL" id="RBT66578.1"/>
    </source>
</evidence>
<comment type="caution">
    <text evidence="9">The sequence shown here is derived from an EMBL/GenBank/DDBJ whole genome shotgun (WGS) entry which is preliminary data.</text>
</comment>
<protein>
    <submittedName>
        <fullName evidence="9">Serine protease DO</fullName>
        <ecNumber evidence="9">3.4.21.107</ecNumber>
    </submittedName>
</protein>
<evidence type="ECO:0000259" key="7">
    <source>
        <dbReference type="PROSITE" id="PS50106"/>
    </source>
</evidence>
<name>A0A2A4DST9_ENTHR</name>
<sequence length="428" mass="44582">MERKDVTPKMKKNNGIWRKLGLGLVGGIIGGLVTAGIFYAVMGSGNAASNSGGHQNSAGETVVENVKVNVDSDITNAVDKVQDAVVSVINLQSQNQGTNGFGQLFGQQQQESSDDSNLEASSEGSGVIYKKSGNSAYIVTNNHVVEGQQGLEVLLKDGTKVKAELVGTDAYSDLAVLKISADKVNKVASFGDSNSLKVGEPAIAIGSPLGSEYANSVTSGIISSLNRQVTSTNESNQTVNINAIQTDAAINPGNSGGPLVNIEGQVIGINSSKIASTSASSSGVSVEGMGFAIPSNDVVNIINQLEKDGKVTRPALGITMVDLSAVSTQQQEQILKIPESVTNGVIVTSVQPATPAEKAGLKQYDVITKIDDTDVSSGVELQSVLYQKKVGDSVKVTYYRGKEKKTTTIQLTIDQSALKQSQSENSGN</sequence>
<dbReference type="Gene3D" id="2.40.10.10">
    <property type="entry name" value="Trypsin-like serine proteases"/>
    <property type="match status" value="2"/>
</dbReference>
<dbReference type="EC" id="3.4.21.107" evidence="9"/>
<dbReference type="EMBL" id="LESJ01000008">
    <property type="protein sequence ID" value="RBT66578.1"/>
    <property type="molecule type" value="Genomic_DNA"/>
</dbReference>
<comment type="similarity">
    <text evidence="1">Belongs to the peptidase S1C family.</text>
</comment>
<dbReference type="SUPFAM" id="SSF50494">
    <property type="entry name" value="Trypsin-like serine proteases"/>
    <property type="match status" value="1"/>
</dbReference>
<dbReference type="PROSITE" id="PS50106">
    <property type="entry name" value="PDZ"/>
    <property type="match status" value="1"/>
</dbReference>
<evidence type="ECO:0000256" key="5">
    <source>
        <dbReference type="SAM" id="MobiDB-lite"/>
    </source>
</evidence>
<feature type="compositionally biased region" description="Low complexity" evidence="5">
    <location>
        <begin position="100"/>
        <end position="110"/>
    </location>
</feature>
<keyword evidence="4" id="KW-0720">Serine protease</keyword>
<dbReference type="InterPro" id="IPR043504">
    <property type="entry name" value="Peptidase_S1_PA_chymotrypsin"/>
</dbReference>
<dbReference type="GeneID" id="56786578"/>
<dbReference type="Proteomes" id="UP000352698">
    <property type="component" value="Unassembled WGS sequence"/>
</dbReference>
<evidence type="ECO:0000313" key="9">
    <source>
        <dbReference type="EMBL" id="VTQ68982.1"/>
    </source>
</evidence>
<evidence type="ECO:0000256" key="2">
    <source>
        <dbReference type="ARBA" id="ARBA00022670"/>
    </source>
</evidence>
<reference evidence="8 10" key="1">
    <citation type="submission" date="2015-06" db="EMBL/GenBank/DDBJ databases">
        <title>The Genome Sequence of Enterococcus hirae 88EA1.</title>
        <authorList>
            <consortium name="The Broad Institute Genomics Platform"/>
            <consortium name="The Broad Institute Genome Sequencing Center for Infectious Disease"/>
            <person name="Earl A.M."/>
            <person name="Van Tyne D."/>
            <person name="Lebreton F."/>
            <person name="Saavedra J.T."/>
            <person name="Gilmore M.S."/>
            <person name="Manson McGuire A."/>
            <person name="Clock S."/>
            <person name="Crupain M."/>
            <person name="Rangan U."/>
            <person name="Young S."/>
            <person name="Abouelleil A."/>
            <person name="Cao P."/>
            <person name="Chapman S.B."/>
            <person name="Griggs A."/>
            <person name="Priest M."/>
            <person name="Shea T."/>
            <person name="Wortman J."/>
            <person name="Nusbaum C."/>
            <person name="Birren B."/>
        </authorList>
    </citation>
    <scope>NUCLEOTIDE SEQUENCE [LARGE SCALE GENOMIC DNA]</scope>
    <source>
        <strain evidence="8 10">88EA1</strain>
    </source>
</reference>
<dbReference type="InterPro" id="IPR001940">
    <property type="entry name" value="Peptidase_S1C"/>
</dbReference>
<keyword evidence="6" id="KW-0472">Membrane</keyword>
<dbReference type="Pfam" id="PF13180">
    <property type="entry name" value="PDZ_2"/>
    <property type="match status" value="1"/>
</dbReference>
<dbReference type="RefSeq" id="WP_010737045.1">
    <property type="nucleotide sequence ID" value="NZ_AP027299.1"/>
</dbReference>
<keyword evidence="2 9" id="KW-0645">Protease</keyword>
<feature type="region of interest" description="Disordered" evidence="5">
    <location>
        <begin position="100"/>
        <end position="123"/>
    </location>
</feature>
<dbReference type="EMBL" id="CABEEP010000001">
    <property type="protein sequence ID" value="VTQ68982.1"/>
    <property type="molecule type" value="Genomic_DNA"/>
</dbReference>
<gene>
    <name evidence="9" type="primary">htrA</name>
    <name evidence="8" type="ORF">EB03_02477</name>
    <name evidence="9" type="ORF">NCTC12204_02410</name>
</gene>
<evidence type="ECO:0000256" key="6">
    <source>
        <dbReference type="SAM" id="Phobius"/>
    </source>
</evidence>
<proteinExistence type="inferred from homology"/>
<dbReference type="InterPro" id="IPR036034">
    <property type="entry name" value="PDZ_sf"/>
</dbReference>
<keyword evidence="6" id="KW-0812">Transmembrane</keyword>
<evidence type="ECO:0000256" key="3">
    <source>
        <dbReference type="ARBA" id="ARBA00022801"/>
    </source>
</evidence>
<reference evidence="9 11" key="2">
    <citation type="submission" date="2019-05" db="EMBL/GenBank/DDBJ databases">
        <authorList>
            <consortium name="Pathogen Informatics"/>
        </authorList>
    </citation>
    <scope>NUCLEOTIDE SEQUENCE [LARGE SCALE GENOMIC DNA]</scope>
    <source>
        <strain evidence="9 11">NCTC12204</strain>
    </source>
</reference>
<dbReference type="AlphaFoldDB" id="A0A2A4DST9"/>
<dbReference type="Proteomes" id="UP000253498">
    <property type="component" value="Unassembled WGS sequence"/>
</dbReference>
<keyword evidence="6" id="KW-1133">Transmembrane helix</keyword>
<dbReference type="PANTHER" id="PTHR43343:SF3">
    <property type="entry name" value="PROTEASE DO-LIKE 8, CHLOROPLASTIC"/>
    <property type="match status" value="1"/>
</dbReference>
<dbReference type="GO" id="GO:0004252">
    <property type="term" value="F:serine-type endopeptidase activity"/>
    <property type="evidence" value="ECO:0007669"/>
    <property type="project" value="InterPro"/>
</dbReference>
<dbReference type="InterPro" id="IPR009003">
    <property type="entry name" value="Peptidase_S1_PA"/>
</dbReference>
<dbReference type="Pfam" id="PF13365">
    <property type="entry name" value="Trypsin_2"/>
    <property type="match status" value="1"/>
</dbReference>
<dbReference type="SUPFAM" id="SSF50156">
    <property type="entry name" value="PDZ domain-like"/>
    <property type="match status" value="1"/>
</dbReference>
<dbReference type="InterPro" id="IPR001478">
    <property type="entry name" value="PDZ"/>
</dbReference>
<dbReference type="CDD" id="cd06781">
    <property type="entry name" value="cpPDZ_BsHtra-like"/>
    <property type="match status" value="1"/>
</dbReference>
<accession>A0A2A4DST9</accession>
<evidence type="ECO:0000313" key="10">
    <source>
        <dbReference type="Proteomes" id="UP000253498"/>
    </source>
</evidence>
<feature type="domain" description="PDZ" evidence="7">
    <location>
        <begin position="302"/>
        <end position="402"/>
    </location>
</feature>
<keyword evidence="3 9" id="KW-0378">Hydrolase</keyword>
<evidence type="ECO:0000256" key="1">
    <source>
        <dbReference type="ARBA" id="ARBA00010541"/>
    </source>
</evidence>
<dbReference type="InterPro" id="IPR051201">
    <property type="entry name" value="Chloro_Bact_Ser_Proteases"/>
</dbReference>
<dbReference type="GO" id="GO:0006508">
    <property type="term" value="P:proteolysis"/>
    <property type="evidence" value="ECO:0007669"/>
    <property type="project" value="UniProtKB-KW"/>
</dbReference>
<evidence type="ECO:0000313" key="11">
    <source>
        <dbReference type="Proteomes" id="UP000352698"/>
    </source>
</evidence>
<dbReference type="PANTHER" id="PTHR43343">
    <property type="entry name" value="PEPTIDASE S12"/>
    <property type="match status" value="1"/>
</dbReference>
<feature type="transmembrane region" description="Helical" evidence="6">
    <location>
        <begin position="20"/>
        <end position="42"/>
    </location>
</feature>
<organism evidence="9 11">
    <name type="scientific">Enterococcus hirae</name>
    <dbReference type="NCBI Taxonomy" id="1354"/>
    <lineage>
        <taxon>Bacteria</taxon>
        <taxon>Bacillati</taxon>
        <taxon>Bacillota</taxon>
        <taxon>Bacilli</taxon>
        <taxon>Lactobacillales</taxon>
        <taxon>Enterococcaceae</taxon>
        <taxon>Enterococcus</taxon>
    </lineage>
</organism>
<evidence type="ECO:0000256" key="4">
    <source>
        <dbReference type="ARBA" id="ARBA00022825"/>
    </source>
</evidence>
<dbReference type="Gene3D" id="2.30.42.10">
    <property type="match status" value="1"/>
</dbReference>